<feature type="compositionally biased region" description="Acidic residues" evidence="1">
    <location>
        <begin position="119"/>
        <end position="130"/>
    </location>
</feature>
<dbReference type="InterPro" id="IPR032675">
    <property type="entry name" value="LRR_dom_sf"/>
</dbReference>
<dbReference type="InterPro" id="IPR056451">
    <property type="entry name" value="Znf_Tbcl_Rhp7"/>
</dbReference>
<dbReference type="PANTHER" id="PTHR13318">
    <property type="entry name" value="PARTNER OF PAIRED, ISOFORM B-RELATED"/>
    <property type="match status" value="1"/>
</dbReference>
<dbReference type="Pfam" id="PF23550">
    <property type="entry name" value="zf_Tbcl_Rhp7"/>
    <property type="match status" value="1"/>
</dbReference>
<evidence type="ECO:0000313" key="4">
    <source>
        <dbReference type="Proteomes" id="UP001212997"/>
    </source>
</evidence>
<feature type="compositionally biased region" description="Low complexity" evidence="1">
    <location>
        <begin position="23"/>
        <end position="42"/>
    </location>
</feature>
<dbReference type="PANTHER" id="PTHR13318:SF247">
    <property type="entry name" value="GH16156P"/>
    <property type="match status" value="1"/>
</dbReference>
<dbReference type="Gene3D" id="3.80.10.10">
    <property type="entry name" value="Ribonuclease Inhibitor"/>
    <property type="match status" value="2"/>
</dbReference>
<feature type="compositionally biased region" description="Acidic residues" evidence="1">
    <location>
        <begin position="50"/>
        <end position="68"/>
    </location>
</feature>
<dbReference type="SUPFAM" id="SSF52047">
    <property type="entry name" value="RNI-like"/>
    <property type="match status" value="1"/>
</dbReference>
<organism evidence="3 4">
    <name type="scientific">Meripilus lineatus</name>
    <dbReference type="NCBI Taxonomy" id="2056292"/>
    <lineage>
        <taxon>Eukaryota</taxon>
        <taxon>Fungi</taxon>
        <taxon>Dikarya</taxon>
        <taxon>Basidiomycota</taxon>
        <taxon>Agaricomycotina</taxon>
        <taxon>Agaricomycetes</taxon>
        <taxon>Polyporales</taxon>
        <taxon>Meripilaceae</taxon>
        <taxon>Meripilus</taxon>
    </lineage>
</organism>
<evidence type="ECO:0000256" key="1">
    <source>
        <dbReference type="SAM" id="MobiDB-lite"/>
    </source>
</evidence>
<reference evidence="3" key="1">
    <citation type="submission" date="2022-07" db="EMBL/GenBank/DDBJ databases">
        <title>Genome Sequence of Physisporinus lineatus.</title>
        <authorList>
            <person name="Buettner E."/>
        </authorList>
    </citation>
    <scope>NUCLEOTIDE SEQUENCE</scope>
    <source>
        <strain evidence="3">VT162</strain>
    </source>
</reference>
<proteinExistence type="predicted"/>
<sequence>MSRRNNVRGPTSALTEFLRESGITPTTIARRARTRQVAQPVAGPSNAAEAQDEEGNDDAAGEVNEEEREYASDHLDDSEEEPAPAPAKKRKMTKAQETKAKAAAKVKAKAKGKGKKGDDDDFEDDEDDEEDAYTALSKMWKDSSKPPVGSFEPCARCSKQFTVTKYTMAANPPPGFLCHTCAKASGNDPFKKPAVPRKKKAPADKRTVIHFEEKRLPSLANLCIQVISRHIDDVEALGDIGLLNLDEIAKAIARNRNLTSPALCTLASLNPNLTTLRLDFCGRMDDGVVEAWSTSLPHLKRVELLGPFLVRAPAWRRFFETHPTLEGFLMTQSPRFDTECAQALADNCPHLIELRLKEIGKMEDALLEPLKKLGGRLTYLDLSYPGIPDVLSEEALIDLMSCVCGTLTHLNLSNNTRLTDGFLFQGLKPHARQLSCLLLANIPGFTDAGVAEFFDTWVGAAAASATGGISTTMPDESGDCLPNPPLSHIDLSRGHELGSKALHALLKHSGESVTELYINGWKATSEEALKEIGELCPNLRKVDIGWCREVDNWVVQGIMEKCEKVEEVKVWGCQRLTEACPRKRHVKLYGVETHSI</sequence>
<gene>
    <name evidence="3" type="ORF">NLI96_g6245</name>
</gene>
<dbReference type="GO" id="GO:0019005">
    <property type="term" value="C:SCF ubiquitin ligase complex"/>
    <property type="evidence" value="ECO:0007669"/>
    <property type="project" value="TreeGrafter"/>
</dbReference>
<keyword evidence="4" id="KW-1185">Reference proteome</keyword>
<feature type="domain" description="DNA repair protein rhp7 treble clef" evidence="2">
    <location>
        <begin position="148"/>
        <end position="186"/>
    </location>
</feature>
<evidence type="ECO:0000313" key="3">
    <source>
        <dbReference type="EMBL" id="KAJ3483535.1"/>
    </source>
</evidence>
<evidence type="ECO:0000259" key="2">
    <source>
        <dbReference type="Pfam" id="PF23550"/>
    </source>
</evidence>
<dbReference type="AlphaFoldDB" id="A0AAD5YG46"/>
<feature type="region of interest" description="Disordered" evidence="1">
    <location>
        <begin position="1"/>
        <end position="130"/>
    </location>
</feature>
<protein>
    <recommendedName>
        <fullName evidence="2">DNA repair protein rhp7 treble clef domain-containing protein</fullName>
    </recommendedName>
</protein>
<dbReference type="EMBL" id="JANAWD010000224">
    <property type="protein sequence ID" value="KAJ3483535.1"/>
    <property type="molecule type" value="Genomic_DNA"/>
</dbReference>
<comment type="caution">
    <text evidence="3">The sequence shown here is derived from an EMBL/GenBank/DDBJ whole genome shotgun (WGS) entry which is preliminary data.</text>
</comment>
<name>A0AAD5YG46_9APHY</name>
<dbReference type="Proteomes" id="UP001212997">
    <property type="component" value="Unassembled WGS sequence"/>
</dbReference>
<dbReference type="GO" id="GO:0031146">
    <property type="term" value="P:SCF-dependent proteasomal ubiquitin-dependent protein catabolic process"/>
    <property type="evidence" value="ECO:0007669"/>
    <property type="project" value="TreeGrafter"/>
</dbReference>
<feature type="compositionally biased region" description="Basic residues" evidence="1">
    <location>
        <begin position="102"/>
        <end position="114"/>
    </location>
</feature>
<accession>A0AAD5YG46</accession>